<evidence type="ECO:0000313" key="3">
    <source>
        <dbReference type="Proteomes" id="UP001642409"/>
    </source>
</evidence>
<name>A0AA86VFJ5_9EUKA</name>
<dbReference type="EMBL" id="CATOUU010000985">
    <property type="protein sequence ID" value="CAI9965308.1"/>
    <property type="molecule type" value="Genomic_DNA"/>
</dbReference>
<evidence type="ECO:0000313" key="1">
    <source>
        <dbReference type="EMBL" id="CAI9965308.1"/>
    </source>
</evidence>
<dbReference type="Proteomes" id="UP001642409">
    <property type="component" value="Unassembled WGS sequence"/>
</dbReference>
<comment type="caution">
    <text evidence="1">The sequence shown here is derived from an EMBL/GenBank/DDBJ whole genome shotgun (WGS) entry which is preliminary data.</text>
</comment>
<reference evidence="1" key="1">
    <citation type="submission" date="2023-06" db="EMBL/GenBank/DDBJ databases">
        <authorList>
            <person name="Kurt Z."/>
        </authorList>
    </citation>
    <scope>NUCLEOTIDE SEQUENCE</scope>
</reference>
<dbReference type="EMBL" id="CAXDID020000027">
    <property type="protein sequence ID" value="CAL5991734.1"/>
    <property type="molecule type" value="Genomic_DNA"/>
</dbReference>
<sequence length="112" mass="12081">MYAVGVTFENEKVKAVAQTNSSKSGAIVLVKNVKNCQVSSKEQLKYTDKLQYQSQVGLSKMFSRCQVSVSVGSDKIVNADEREVVGQNVRCQVCLNGDITSGNVQSGLGVVF</sequence>
<accession>A0AA86VFJ5</accession>
<organism evidence="1">
    <name type="scientific">Hexamita inflata</name>
    <dbReference type="NCBI Taxonomy" id="28002"/>
    <lineage>
        <taxon>Eukaryota</taxon>
        <taxon>Metamonada</taxon>
        <taxon>Diplomonadida</taxon>
        <taxon>Hexamitidae</taxon>
        <taxon>Hexamitinae</taxon>
        <taxon>Hexamita</taxon>
    </lineage>
</organism>
<proteinExistence type="predicted"/>
<keyword evidence="3" id="KW-1185">Reference proteome</keyword>
<evidence type="ECO:0000313" key="2">
    <source>
        <dbReference type="EMBL" id="CAL5991734.1"/>
    </source>
</evidence>
<gene>
    <name evidence="2" type="ORF">HINF_LOCUS12245</name>
    <name evidence="1" type="ORF">HINF_LOCUS52953</name>
</gene>
<dbReference type="AlphaFoldDB" id="A0AA86VFJ5"/>
<protein>
    <submittedName>
        <fullName evidence="2">Hypothetical_protein</fullName>
    </submittedName>
</protein>
<reference evidence="2 3" key="2">
    <citation type="submission" date="2024-07" db="EMBL/GenBank/DDBJ databases">
        <authorList>
            <person name="Akdeniz Z."/>
        </authorList>
    </citation>
    <scope>NUCLEOTIDE SEQUENCE [LARGE SCALE GENOMIC DNA]</scope>
</reference>